<evidence type="ECO:0000256" key="1">
    <source>
        <dbReference type="ARBA" id="ARBA00023172"/>
    </source>
</evidence>
<dbReference type="Proteomes" id="UP001084650">
    <property type="component" value="Unassembled WGS sequence"/>
</dbReference>
<dbReference type="InterPro" id="IPR011010">
    <property type="entry name" value="DNA_brk_join_enz"/>
</dbReference>
<keyword evidence="4" id="KW-1185">Reference proteome</keyword>
<gene>
    <name evidence="3" type="ORF">OY187_21235</name>
</gene>
<keyword evidence="1" id="KW-0233">DNA recombination</keyword>
<dbReference type="Pfam" id="PF00589">
    <property type="entry name" value="Phage_integrase"/>
    <property type="match status" value="1"/>
</dbReference>
<organism evidence="3 4">
    <name type="scientific">Mycolicibacterium iranicum</name>
    <name type="common">Mycobacterium iranicum</name>
    <dbReference type="NCBI Taxonomy" id="912594"/>
    <lineage>
        <taxon>Bacteria</taxon>
        <taxon>Bacillati</taxon>
        <taxon>Actinomycetota</taxon>
        <taxon>Actinomycetes</taxon>
        <taxon>Mycobacteriales</taxon>
        <taxon>Mycobacteriaceae</taxon>
        <taxon>Mycolicibacterium</taxon>
    </lineage>
</organism>
<evidence type="ECO:0000313" key="3">
    <source>
        <dbReference type="EMBL" id="MCZ0730577.1"/>
    </source>
</evidence>
<proteinExistence type="predicted"/>
<dbReference type="EMBL" id="JAPQYE010000011">
    <property type="protein sequence ID" value="MCZ0730577.1"/>
    <property type="molecule type" value="Genomic_DNA"/>
</dbReference>
<dbReference type="RefSeq" id="WP_268787103.1">
    <property type="nucleotide sequence ID" value="NZ_JAPQYE010000011.1"/>
</dbReference>
<dbReference type="Gene3D" id="1.10.443.10">
    <property type="entry name" value="Intergrase catalytic core"/>
    <property type="match status" value="1"/>
</dbReference>
<evidence type="ECO:0000259" key="2">
    <source>
        <dbReference type="PROSITE" id="PS51898"/>
    </source>
</evidence>
<accession>A0ABT4HLN3</accession>
<name>A0ABT4HLN3_MYCIR</name>
<dbReference type="CDD" id="cd00397">
    <property type="entry name" value="DNA_BRE_C"/>
    <property type="match status" value="1"/>
</dbReference>
<evidence type="ECO:0000313" key="4">
    <source>
        <dbReference type="Proteomes" id="UP001084650"/>
    </source>
</evidence>
<dbReference type="InterPro" id="IPR013762">
    <property type="entry name" value="Integrase-like_cat_sf"/>
</dbReference>
<feature type="domain" description="Tyr recombinase" evidence="2">
    <location>
        <begin position="499"/>
        <end position="712"/>
    </location>
</feature>
<dbReference type="InterPro" id="IPR002104">
    <property type="entry name" value="Integrase_catalytic"/>
</dbReference>
<dbReference type="SUPFAM" id="SSF56349">
    <property type="entry name" value="DNA breaking-rejoining enzymes"/>
    <property type="match status" value="1"/>
</dbReference>
<protein>
    <submittedName>
        <fullName evidence="3">Site-specific integrase</fullName>
    </submittedName>
</protein>
<comment type="caution">
    <text evidence="3">The sequence shown here is derived from an EMBL/GenBank/DDBJ whole genome shotgun (WGS) entry which is preliminary data.</text>
</comment>
<dbReference type="PROSITE" id="PS51898">
    <property type="entry name" value="TYR_RECOMBINASE"/>
    <property type="match status" value="1"/>
</dbReference>
<reference evidence="3" key="1">
    <citation type="submission" date="2022-12" db="EMBL/GenBank/DDBJ databases">
        <title>Whole genome sequence of Mycolicibacterium iranicum strain SBH312.</title>
        <authorList>
            <person name="Jani J."/>
            <person name="Arifin Mustapha Z."/>
            <person name="Ahmed K."/>
            <person name="Kai Ling C."/>
        </authorList>
    </citation>
    <scope>NUCLEOTIDE SEQUENCE</scope>
    <source>
        <strain evidence="3">SBH312</strain>
    </source>
</reference>
<sequence length="878" mass="98605">MSGLADIKSSARASSLNSVADYVGLTVEQRYAVISEKFPDWLLAEPIVFPEHDRTYGWACRVAGCDAAPTDMQQQAMCWRHSRDYRQVKDSIGLDEFLSQAKGRRSRRGRGLTRRSDCRICGGNREARKSGYCRNHFKSYDRMRRRCGFNEGEWRQSQQPFAPVPACAIAPCVHDGEHYPIEIFDSRPICQVHYEQWLKWLEASGHDRGEPAWAVWSAIAADDNYVKPASSRGEVRLARLPDCLQREIRYAIYRHAKTAERTHWRPVDIQKVVDALAEAGIRSLSEPEVAVLEAGSKRATGERRVWLRLPAAARSLSVTSANAKAEGWFDPVIVGAAPFPHTSASRRKVWDLAAVSQGWLRDLLWEHLAYEALRQVGRRPGATTVSARIRSVTLLSRVLWQNRTDHADQPGLLGEADAKAVADTFDVWHRDDITIGTCRGGNTTLTAASRHRYTSGIRTVLEQSRKRNLIGAELDSFILALPEYPDHKRAPRPRPLSYGDFQLLVSDDALQALDAADRDDIGLTDIWLTHAFQGGRISETLKLKLGCVGLIGAAQPYIWRDISKNGLIDYGMPCYLPVYQRLLRRQSATLERLRIRYADQLATLDDAARDRLEHEWHRTMPLFPRPTQNPDLSVEASKDWFYNAWTAWFQELGLTGITTHQTRATLATSLLNNGAPAALVRQLLGHVSEQALAHYAKYNDSNMIRHLQQVWTAGPGMDKPGTILLRPNDITSSDRAAAQARIDLTVVPVEHGLCRYGPVVGGHGCPFEKNCTTGPNGACEHFVLTGADLAYWERKRDAAFHFAEGAPTEEARDYILGQWKPWEPALTGLRDALAELGLLEEAEKLDLRTPIQDYFSPLFSTGWKPAHLDSIEEPSEMT</sequence>